<evidence type="ECO:0000313" key="2">
    <source>
        <dbReference type="Proteomes" id="UP000237000"/>
    </source>
</evidence>
<gene>
    <name evidence="1" type="ORF">TorRG33x02_294400</name>
</gene>
<dbReference type="Proteomes" id="UP000237000">
    <property type="component" value="Unassembled WGS sequence"/>
</dbReference>
<comment type="caution">
    <text evidence="1">The sequence shown here is derived from an EMBL/GenBank/DDBJ whole genome shotgun (WGS) entry which is preliminary data.</text>
</comment>
<organism evidence="1 2">
    <name type="scientific">Trema orientale</name>
    <name type="common">Charcoal tree</name>
    <name type="synonym">Celtis orientalis</name>
    <dbReference type="NCBI Taxonomy" id="63057"/>
    <lineage>
        <taxon>Eukaryota</taxon>
        <taxon>Viridiplantae</taxon>
        <taxon>Streptophyta</taxon>
        <taxon>Embryophyta</taxon>
        <taxon>Tracheophyta</taxon>
        <taxon>Spermatophyta</taxon>
        <taxon>Magnoliopsida</taxon>
        <taxon>eudicotyledons</taxon>
        <taxon>Gunneridae</taxon>
        <taxon>Pentapetalae</taxon>
        <taxon>rosids</taxon>
        <taxon>fabids</taxon>
        <taxon>Rosales</taxon>
        <taxon>Cannabaceae</taxon>
        <taxon>Trema</taxon>
    </lineage>
</organism>
<dbReference type="InParanoid" id="A0A2P5C7S1"/>
<name>A0A2P5C7S1_TREOI</name>
<proteinExistence type="predicted"/>
<reference evidence="2" key="1">
    <citation type="submission" date="2016-06" db="EMBL/GenBank/DDBJ databases">
        <title>Parallel loss of symbiosis genes in relatives of nitrogen-fixing non-legume Parasponia.</title>
        <authorList>
            <person name="Van Velzen R."/>
            <person name="Holmer R."/>
            <person name="Bu F."/>
            <person name="Rutten L."/>
            <person name="Van Zeijl A."/>
            <person name="Liu W."/>
            <person name="Santuari L."/>
            <person name="Cao Q."/>
            <person name="Sharma T."/>
            <person name="Shen D."/>
            <person name="Roswanjaya Y."/>
            <person name="Wardhani T."/>
            <person name="Kalhor M.S."/>
            <person name="Jansen J."/>
            <person name="Van den Hoogen J."/>
            <person name="Gungor B."/>
            <person name="Hartog M."/>
            <person name="Hontelez J."/>
            <person name="Verver J."/>
            <person name="Yang W.-C."/>
            <person name="Schijlen E."/>
            <person name="Repin R."/>
            <person name="Schilthuizen M."/>
            <person name="Schranz E."/>
            <person name="Heidstra R."/>
            <person name="Miyata K."/>
            <person name="Fedorova E."/>
            <person name="Kohlen W."/>
            <person name="Bisseling T."/>
            <person name="Smit S."/>
            <person name="Geurts R."/>
        </authorList>
    </citation>
    <scope>NUCLEOTIDE SEQUENCE [LARGE SCALE GENOMIC DNA]</scope>
    <source>
        <strain evidence="2">cv. RG33-2</strain>
    </source>
</reference>
<protein>
    <submittedName>
        <fullName evidence="1">Uncharacterized protein</fullName>
    </submittedName>
</protein>
<sequence>MLKANERSTTKKCFITVEMHGYIPTPTISSVIPLRRKLSPVNPYKKEDAGRAVKTGRAQQAGRRPDIVACGPARPLFDMDMSKNIPTDLEIDDDQIRIAEEGDQVSEMQTNPNANGSCSQFQDSCSPSTSATFKRARKTSNMWAGPARPGPTRPYPFRPTSGLAQDWHAKKSGKLTDPGQALFFSLQAEPGQPVRPLSFWQAKPAQPAYFATSKCKLQCVVVWVVHFLRILLGESIIHFRDSSKFCWSLIEVHYICQRLFAGLSHVAILSFFQSPPIWGSPKIVCTSQWISGGCSSFS</sequence>
<dbReference type="EMBL" id="JXTC01000400">
    <property type="protein sequence ID" value="PON57126.1"/>
    <property type="molecule type" value="Genomic_DNA"/>
</dbReference>
<accession>A0A2P5C7S1</accession>
<dbReference type="AlphaFoldDB" id="A0A2P5C7S1"/>
<keyword evidence="2" id="KW-1185">Reference proteome</keyword>
<evidence type="ECO:0000313" key="1">
    <source>
        <dbReference type="EMBL" id="PON57126.1"/>
    </source>
</evidence>